<evidence type="ECO:0000256" key="9">
    <source>
        <dbReference type="HAMAP-Rule" id="MF_00236"/>
    </source>
</evidence>
<evidence type="ECO:0000313" key="10">
    <source>
        <dbReference type="EMBL" id="HEN15101.1"/>
    </source>
</evidence>
<accession>A0A7C2K0E8</accession>
<evidence type="ECO:0000256" key="5">
    <source>
        <dbReference type="ARBA" id="ARBA00022927"/>
    </source>
</evidence>
<dbReference type="AlphaFoldDB" id="A0A7C2K0E8"/>
<keyword evidence="4 9" id="KW-0812">Transmembrane</keyword>
<dbReference type="HAMAP" id="MF_00236">
    <property type="entry name" value="TatA_E"/>
    <property type="match status" value="1"/>
</dbReference>
<keyword evidence="6 9" id="KW-1133">Transmembrane helix</keyword>
<dbReference type="GO" id="GO:0043953">
    <property type="term" value="P:protein transport by the Tat complex"/>
    <property type="evidence" value="ECO:0007669"/>
    <property type="project" value="UniProtKB-UniRule"/>
</dbReference>
<keyword evidence="3 9" id="KW-1003">Cell membrane</keyword>
<dbReference type="NCBIfam" id="TIGR01411">
    <property type="entry name" value="tatAE"/>
    <property type="match status" value="1"/>
</dbReference>
<keyword evidence="5 9" id="KW-0653">Protein transport</keyword>
<evidence type="ECO:0000256" key="8">
    <source>
        <dbReference type="ARBA" id="ARBA00023136"/>
    </source>
</evidence>
<keyword evidence="8 9" id="KW-0472">Membrane</keyword>
<reference evidence="10" key="1">
    <citation type="journal article" date="2020" name="mSystems">
        <title>Genome- and Community-Level Interaction Insights into Carbon Utilization and Element Cycling Functions of Hydrothermarchaeota in Hydrothermal Sediment.</title>
        <authorList>
            <person name="Zhou Z."/>
            <person name="Liu Y."/>
            <person name="Xu W."/>
            <person name="Pan J."/>
            <person name="Luo Z.H."/>
            <person name="Li M."/>
        </authorList>
    </citation>
    <scope>NUCLEOTIDE SEQUENCE [LARGE SCALE GENOMIC DNA]</scope>
    <source>
        <strain evidence="10">SpSt-339</strain>
    </source>
</reference>
<dbReference type="InterPro" id="IPR003369">
    <property type="entry name" value="TatA/B/E"/>
</dbReference>
<protein>
    <recommendedName>
        <fullName evidence="9">Sec-independent protein translocase protein TatA</fullName>
    </recommendedName>
</protein>
<evidence type="ECO:0000256" key="7">
    <source>
        <dbReference type="ARBA" id="ARBA00023010"/>
    </source>
</evidence>
<comment type="subcellular location">
    <subcellularLocation>
        <location evidence="1 9">Cell membrane</location>
        <topology evidence="1 9">Single-pass membrane protein</topology>
    </subcellularLocation>
</comment>
<comment type="caution">
    <text evidence="10">The sequence shown here is derived from an EMBL/GenBank/DDBJ whole genome shotgun (WGS) entry which is preliminary data.</text>
</comment>
<dbReference type="GO" id="GO:0033281">
    <property type="term" value="C:TAT protein transport complex"/>
    <property type="evidence" value="ECO:0007669"/>
    <property type="project" value="UniProtKB-UniRule"/>
</dbReference>
<sequence length="56" mass="6242">MPHIGFPELMIFAVIILLLFGSRLPSVMRSLGASITEFKKGTRDAEKELDHKDTPS</sequence>
<dbReference type="Pfam" id="PF02416">
    <property type="entry name" value="TatA_B_E"/>
    <property type="match status" value="1"/>
</dbReference>
<comment type="similarity">
    <text evidence="9">Belongs to the TatA/E family.</text>
</comment>
<keyword evidence="2 9" id="KW-0813">Transport</keyword>
<dbReference type="Gene3D" id="1.20.5.3310">
    <property type="match status" value="1"/>
</dbReference>
<name>A0A7C2K0E8_9PLAN</name>
<evidence type="ECO:0000256" key="1">
    <source>
        <dbReference type="ARBA" id="ARBA00004162"/>
    </source>
</evidence>
<evidence type="ECO:0000256" key="2">
    <source>
        <dbReference type="ARBA" id="ARBA00022448"/>
    </source>
</evidence>
<proteinExistence type="inferred from homology"/>
<dbReference type="PANTHER" id="PTHR42982:SF1">
    <property type="entry name" value="SEC-INDEPENDENT PROTEIN TRANSLOCASE PROTEIN TATA"/>
    <property type="match status" value="1"/>
</dbReference>
<evidence type="ECO:0000256" key="6">
    <source>
        <dbReference type="ARBA" id="ARBA00022989"/>
    </source>
</evidence>
<dbReference type="PANTHER" id="PTHR42982">
    <property type="entry name" value="SEC-INDEPENDENT PROTEIN TRANSLOCASE PROTEIN TATA"/>
    <property type="match status" value="1"/>
</dbReference>
<comment type="function">
    <text evidence="9">Part of the twin-arginine translocation (Tat) system that transports large folded proteins containing a characteristic twin-arginine motif in their signal peptide across membranes. TatA could form the protein-conducting channel of the Tat system.</text>
</comment>
<gene>
    <name evidence="9" type="primary">tatA</name>
    <name evidence="10" type="ORF">ENQ76_06485</name>
</gene>
<dbReference type="EMBL" id="DSOK01000189">
    <property type="protein sequence ID" value="HEN15101.1"/>
    <property type="molecule type" value="Genomic_DNA"/>
</dbReference>
<evidence type="ECO:0000256" key="4">
    <source>
        <dbReference type="ARBA" id="ARBA00022692"/>
    </source>
</evidence>
<comment type="subunit">
    <text evidence="9">Forms a complex with TatC.</text>
</comment>
<evidence type="ECO:0000256" key="3">
    <source>
        <dbReference type="ARBA" id="ARBA00022475"/>
    </source>
</evidence>
<keyword evidence="7 9" id="KW-0811">Translocation</keyword>
<organism evidence="10">
    <name type="scientific">Schlesneria paludicola</name>
    <dbReference type="NCBI Taxonomy" id="360056"/>
    <lineage>
        <taxon>Bacteria</taxon>
        <taxon>Pseudomonadati</taxon>
        <taxon>Planctomycetota</taxon>
        <taxon>Planctomycetia</taxon>
        <taxon>Planctomycetales</taxon>
        <taxon>Planctomycetaceae</taxon>
        <taxon>Schlesneria</taxon>
    </lineage>
</organism>
<dbReference type="GO" id="GO:0008320">
    <property type="term" value="F:protein transmembrane transporter activity"/>
    <property type="evidence" value="ECO:0007669"/>
    <property type="project" value="UniProtKB-UniRule"/>
</dbReference>
<dbReference type="InterPro" id="IPR006312">
    <property type="entry name" value="TatA/E"/>
</dbReference>